<protein>
    <recommendedName>
        <fullName evidence="3">GRAM domain-containing protein</fullName>
    </recommendedName>
</protein>
<dbReference type="OrthoDB" id="2307153at2"/>
<organism evidence="1 2">
    <name type="scientific">Companilactobacillus nuruki</name>
    <dbReference type="NCBI Taxonomy" id="1993540"/>
    <lineage>
        <taxon>Bacteria</taxon>
        <taxon>Bacillati</taxon>
        <taxon>Bacillota</taxon>
        <taxon>Bacilli</taxon>
        <taxon>Lactobacillales</taxon>
        <taxon>Lactobacillaceae</taxon>
        <taxon>Companilactobacillus</taxon>
    </lineage>
</organism>
<comment type="caution">
    <text evidence="1">The sequence shown here is derived from an EMBL/GenBank/DDBJ whole genome shotgun (WGS) entry which is preliminary data.</text>
</comment>
<evidence type="ECO:0000313" key="1">
    <source>
        <dbReference type="EMBL" id="PMD73836.1"/>
    </source>
</evidence>
<evidence type="ECO:0008006" key="3">
    <source>
        <dbReference type="Google" id="ProtNLM"/>
    </source>
</evidence>
<dbReference type="AlphaFoldDB" id="A0A2N7AXP2"/>
<dbReference type="EMBL" id="NIPR01000001">
    <property type="protein sequence ID" value="PMD73836.1"/>
    <property type="molecule type" value="Genomic_DNA"/>
</dbReference>
<dbReference type="RefSeq" id="WP_102194947.1">
    <property type="nucleotide sequence ID" value="NZ_NIPR01000001.1"/>
</dbReference>
<sequence length="95" mass="11126">MFAYIEVIQNNSSVSYGYSNFSFSGNLLSIKPLKGMKQSGQIDIFVDQITKVSEDTYYSWNRIKFDYRDSHFVFLYSGFGEFDYLKEHLITEIMA</sequence>
<dbReference type="Proteomes" id="UP000235649">
    <property type="component" value="Unassembled WGS sequence"/>
</dbReference>
<keyword evidence="2" id="KW-1185">Reference proteome</keyword>
<gene>
    <name evidence="1" type="ORF">CBP76_00385</name>
</gene>
<evidence type="ECO:0000313" key="2">
    <source>
        <dbReference type="Proteomes" id="UP000235649"/>
    </source>
</evidence>
<reference evidence="1 2" key="1">
    <citation type="submission" date="2017-05" db="EMBL/GenBank/DDBJ databases">
        <title>Lactobacillus nurukis nov., sp. nov., isolated from nuruk.</title>
        <authorList>
            <person name="Kim S.-J."/>
        </authorList>
    </citation>
    <scope>NUCLEOTIDE SEQUENCE [LARGE SCALE GENOMIC DNA]</scope>
    <source>
        <strain evidence="1 2">SYF10-1a</strain>
    </source>
</reference>
<accession>A0A2N7AXP2</accession>
<name>A0A2N7AXP2_9LACO</name>
<proteinExistence type="predicted"/>